<gene>
    <name evidence="12" type="ORF">IAB82_03625</name>
</gene>
<accession>A0A9D9NF03</accession>
<proteinExistence type="predicted"/>
<comment type="catalytic activity">
    <reaction evidence="10">
        <text>(R)-4'-phosphopantetheine + ATP + H(+) = 3'-dephospho-CoA + diphosphate</text>
        <dbReference type="Rhea" id="RHEA:19801"/>
        <dbReference type="ChEBI" id="CHEBI:15378"/>
        <dbReference type="ChEBI" id="CHEBI:30616"/>
        <dbReference type="ChEBI" id="CHEBI:33019"/>
        <dbReference type="ChEBI" id="CHEBI:57328"/>
        <dbReference type="ChEBI" id="CHEBI:61723"/>
        <dbReference type="EC" id="2.7.7.3"/>
    </reaction>
</comment>
<dbReference type="InterPro" id="IPR014729">
    <property type="entry name" value="Rossmann-like_a/b/a_fold"/>
</dbReference>
<keyword evidence="7" id="KW-0067">ATP-binding</keyword>
<dbReference type="InterPro" id="IPR001980">
    <property type="entry name" value="PPAT"/>
</dbReference>
<dbReference type="EC" id="2.7.7.3" evidence="1"/>
<keyword evidence="3" id="KW-0963">Cytoplasm</keyword>
<name>A0A9D9NF03_9BACT</name>
<evidence type="ECO:0000256" key="9">
    <source>
        <dbReference type="ARBA" id="ARBA00022993"/>
    </source>
</evidence>
<keyword evidence="8" id="KW-0460">Magnesium</keyword>
<evidence type="ECO:0000256" key="10">
    <source>
        <dbReference type="ARBA" id="ARBA00029346"/>
    </source>
</evidence>
<dbReference type="PANTHER" id="PTHR21342">
    <property type="entry name" value="PHOSPHOPANTETHEINE ADENYLYLTRANSFERASE"/>
    <property type="match status" value="1"/>
</dbReference>
<evidence type="ECO:0000256" key="5">
    <source>
        <dbReference type="ARBA" id="ARBA00022695"/>
    </source>
</evidence>
<comment type="caution">
    <text evidence="12">The sequence shown here is derived from an EMBL/GenBank/DDBJ whole genome shotgun (WGS) entry which is preliminary data.</text>
</comment>
<dbReference type="GO" id="GO:0004595">
    <property type="term" value="F:pantetheine-phosphate adenylyltransferase activity"/>
    <property type="evidence" value="ECO:0007669"/>
    <property type="project" value="UniProtKB-EC"/>
</dbReference>
<dbReference type="Proteomes" id="UP000823603">
    <property type="component" value="Unassembled WGS sequence"/>
</dbReference>
<evidence type="ECO:0000256" key="1">
    <source>
        <dbReference type="ARBA" id="ARBA00012392"/>
    </source>
</evidence>
<dbReference type="SUPFAM" id="SSF52374">
    <property type="entry name" value="Nucleotidylyl transferase"/>
    <property type="match status" value="1"/>
</dbReference>
<dbReference type="GO" id="GO:0015937">
    <property type="term" value="P:coenzyme A biosynthetic process"/>
    <property type="evidence" value="ECO:0007669"/>
    <property type="project" value="UniProtKB-KW"/>
</dbReference>
<keyword evidence="5 12" id="KW-0548">Nucleotidyltransferase</keyword>
<evidence type="ECO:0000256" key="3">
    <source>
        <dbReference type="ARBA" id="ARBA00022490"/>
    </source>
</evidence>
<reference evidence="12" key="2">
    <citation type="journal article" date="2021" name="PeerJ">
        <title>Extensive microbial diversity within the chicken gut microbiome revealed by metagenomics and culture.</title>
        <authorList>
            <person name="Gilroy R."/>
            <person name="Ravi A."/>
            <person name="Getino M."/>
            <person name="Pursley I."/>
            <person name="Horton D.L."/>
            <person name="Alikhan N.F."/>
            <person name="Baker D."/>
            <person name="Gharbi K."/>
            <person name="Hall N."/>
            <person name="Watson M."/>
            <person name="Adriaenssens E.M."/>
            <person name="Foster-Nyarko E."/>
            <person name="Jarju S."/>
            <person name="Secka A."/>
            <person name="Antonio M."/>
            <person name="Oren A."/>
            <person name="Chaudhuri R.R."/>
            <person name="La Ragione R."/>
            <person name="Hildebrand F."/>
            <person name="Pallen M.J."/>
        </authorList>
    </citation>
    <scope>NUCLEOTIDE SEQUENCE</scope>
    <source>
        <strain evidence="12">B2-22910</strain>
    </source>
</reference>
<evidence type="ECO:0000256" key="6">
    <source>
        <dbReference type="ARBA" id="ARBA00022741"/>
    </source>
</evidence>
<dbReference type="Pfam" id="PF01467">
    <property type="entry name" value="CTP_transf_like"/>
    <property type="match status" value="1"/>
</dbReference>
<evidence type="ECO:0000256" key="7">
    <source>
        <dbReference type="ARBA" id="ARBA00022840"/>
    </source>
</evidence>
<protein>
    <recommendedName>
        <fullName evidence="2">Phosphopantetheine adenylyltransferase</fullName>
        <ecNumber evidence="1">2.7.7.3</ecNumber>
    </recommendedName>
</protein>
<organism evidence="12 13">
    <name type="scientific">Candidatus Cryptobacteroides faecavium</name>
    <dbReference type="NCBI Taxonomy" id="2840762"/>
    <lineage>
        <taxon>Bacteria</taxon>
        <taxon>Pseudomonadati</taxon>
        <taxon>Bacteroidota</taxon>
        <taxon>Bacteroidia</taxon>
        <taxon>Bacteroidales</taxon>
        <taxon>Candidatus Cryptobacteroides</taxon>
    </lineage>
</organism>
<dbReference type="NCBIfam" id="TIGR00125">
    <property type="entry name" value="cyt_tran_rel"/>
    <property type="match status" value="1"/>
</dbReference>
<evidence type="ECO:0000313" key="13">
    <source>
        <dbReference type="Proteomes" id="UP000823603"/>
    </source>
</evidence>
<evidence type="ECO:0000256" key="2">
    <source>
        <dbReference type="ARBA" id="ARBA00013868"/>
    </source>
</evidence>
<sequence length="39" mass="4293">MTRKALFPGSFDPFTAGHLDILKRALTMFDEVVVAIGIN</sequence>
<reference evidence="12" key="1">
    <citation type="submission" date="2020-10" db="EMBL/GenBank/DDBJ databases">
        <authorList>
            <person name="Gilroy R."/>
        </authorList>
    </citation>
    <scope>NUCLEOTIDE SEQUENCE</scope>
    <source>
        <strain evidence="12">B2-22910</strain>
    </source>
</reference>
<evidence type="ECO:0000313" key="12">
    <source>
        <dbReference type="EMBL" id="MBO8470869.1"/>
    </source>
</evidence>
<evidence type="ECO:0000259" key="11">
    <source>
        <dbReference type="Pfam" id="PF01467"/>
    </source>
</evidence>
<evidence type="ECO:0000256" key="4">
    <source>
        <dbReference type="ARBA" id="ARBA00022679"/>
    </source>
</evidence>
<dbReference type="GO" id="GO:0005524">
    <property type="term" value="F:ATP binding"/>
    <property type="evidence" value="ECO:0007669"/>
    <property type="project" value="UniProtKB-KW"/>
</dbReference>
<keyword evidence="6" id="KW-0547">Nucleotide-binding</keyword>
<evidence type="ECO:0000256" key="8">
    <source>
        <dbReference type="ARBA" id="ARBA00022842"/>
    </source>
</evidence>
<dbReference type="PRINTS" id="PR01020">
    <property type="entry name" value="LPSBIOSNTHSS"/>
</dbReference>
<feature type="domain" description="Cytidyltransferase-like" evidence="11">
    <location>
        <begin position="6"/>
        <end position="37"/>
    </location>
</feature>
<keyword evidence="4" id="KW-0808">Transferase</keyword>
<dbReference type="Gene3D" id="3.40.50.620">
    <property type="entry name" value="HUPs"/>
    <property type="match status" value="1"/>
</dbReference>
<dbReference type="AlphaFoldDB" id="A0A9D9NF03"/>
<dbReference type="InterPro" id="IPR004821">
    <property type="entry name" value="Cyt_trans-like"/>
</dbReference>
<dbReference type="EMBL" id="JADIMB010000052">
    <property type="protein sequence ID" value="MBO8470869.1"/>
    <property type="molecule type" value="Genomic_DNA"/>
</dbReference>
<feature type="non-terminal residue" evidence="12">
    <location>
        <position position="39"/>
    </location>
</feature>
<keyword evidence="9" id="KW-0173">Coenzyme A biosynthesis</keyword>
<dbReference type="PANTHER" id="PTHR21342:SF1">
    <property type="entry name" value="PHOSPHOPANTETHEINE ADENYLYLTRANSFERASE"/>
    <property type="match status" value="1"/>
</dbReference>